<comment type="caution">
    <text evidence="3">The sequence shown here is derived from an EMBL/GenBank/DDBJ whole genome shotgun (WGS) entry which is preliminary data.</text>
</comment>
<evidence type="ECO:0000256" key="1">
    <source>
        <dbReference type="ARBA" id="ARBA00022896"/>
    </source>
</evidence>
<protein>
    <submittedName>
        <fullName evidence="3">(raccoon dog) hypothetical protein</fullName>
    </submittedName>
</protein>
<evidence type="ECO:0000313" key="3">
    <source>
        <dbReference type="EMBL" id="CAD7687815.1"/>
    </source>
</evidence>
<dbReference type="GO" id="GO:0071456">
    <property type="term" value="P:cellular response to hypoxia"/>
    <property type="evidence" value="ECO:0007669"/>
    <property type="project" value="TreeGrafter"/>
</dbReference>
<reference evidence="3" key="1">
    <citation type="submission" date="2020-12" db="EMBL/GenBank/DDBJ databases">
        <authorList>
            <consortium name="Molecular Ecology Group"/>
        </authorList>
    </citation>
    <scope>NUCLEOTIDE SEQUENCE</scope>
    <source>
        <strain evidence="3">TBG_1078</strain>
    </source>
</reference>
<dbReference type="AlphaFoldDB" id="A0A811ZGI5"/>
<keyword evidence="4" id="KW-1185">Reference proteome</keyword>
<feature type="region of interest" description="Disordered" evidence="2">
    <location>
        <begin position="16"/>
        <end position="72"/>
    </location>
</feature>
<name>A0A811ZGI5_NYCPR</name>
<proteinExistence type="predicted"/>
<dbReference type="PANTHER" id="PTHR12907">
    <property type="entry name" value="EGL NINE HOMOLOG-RELATED"/>
    <property type="match status" value="1"/>
</dbReference>
<evidence type="ECO:0000256" key="2">
    <source>
        <dbReference type="SAM" id="MobiDB-lite"/>
    </source>
</evidence>
<dbReference type="GO" id="GO:0031418">
    <property type="term" value="F:L-ascorbic acid binding"/>
    <property type="evidence" value="ECO:0007669"/>
    <property type="project" value="UniProtKB-KW"/>
</dbReference>
<dbReference type="EMBL" id="CAJHUB010000764">
    <property type="protein sequence ID" value="CAD7687815.1"/>
    <property type="molecule type" value="Genomic_DNA"/>
</dbReference>
<dbReference type="PANTHER" id="PTHR12907:SF6">
    <property type="entry name" value="PROLYL HYDROXYLASE EGLN2"/>
    <property type="match status" value="1"/>
</dbReference>
<dbReference type="GO" id="GO:0005737">
    <property type="term" value="C:cytoplasm"/>
    <property type="evidence" value="ECO:0007669"/>
    <property type="project" value="TreeGrafter"/>
</dbReference>
<feature type="compositionally biased region" description="Polar residues" evidence="2">
    <location>
        <begin position="29"/>
        <end position="38"/>
    </location>
</feature>
<sequence>MESYLPYSLVSSYNQPGAPAKASAGSGTPKATATSTIASPLPEVPKWKWTEDGGDAPAPKQKAEAKGEDTMGCSSGNGEVSVGLKERVLLTAFKHPALDYIVLCMLYYSICVKDSFLRVALGGHVLAKVETLKWTGHWCHEPSCQSIGVLIAHVDVVIHHCMEYWAMVVSYSGNRLECIRHMDNPHSNGHCITSINYLNQNWDIKGWPMITNIKPLFDGLLIFYLSATIQRERCSNTCVTANYTRIVTSPRVEKTDSLP</sequence>
<dbReference type="GO" id="GO:0005634">
    <property type="term" value="C:nucleus"/>
    <property type="evidence" value="ECO:0007669"/>
    <property type="project" value="TreeGrafter"/>
</dbReference>
<accession>A0A811ZGI5</accession>
<evidence type="ECO:0000313" key="4">
    <source>
        <dbReference type="Proteomes" id="UP000645828"/>
    </source>
</evidence>
<feature type="compositionally biased region" description="Low complexity" evidence="2">
    <location>
        <begin position="16"/>
        <end position="27"/>
    </location>
</feature>
<organism evidence="3 4">
    <name type="scientific">Nyctereutes procyonoides</name>
    <name type="common">Raccoon dog</name>
    <name type="synonym">Canis procyonoides</name>
    <dbReference type="NCBI Taxonomy" id="34880"/>
    <lineage>
        <taxon>Eukaryota</taxon>
        <taxon>Metazoa</taxon>
        <taxon>Chordata</taxon>
        <taxon>Craniata</taxon>
        <taxon>Vertebrata</taxon>
        <taxon>Euteleostomi</taxon>
        <taxon>Mammalia</taxon>
        <taxon>Eutheria</taxon>
        <taxon>Laurasiatheria</taxon>
        <taxon>Carnivora</taxon>
        <taxon>Caniformia</taxon>
        <taxon>Canidae</taxon>
        <taxon>Nyctereutes</taxon>
    </lineage>
</organism>
<dbReference type="InterPro" id="IPR051559">
    <property type="entry name" value="HIF_prolyl_hydroxylases"/>
</dbReference>
<dbReference type="Gene3D" id="2.60.120.620">
    <property type="entry name" value="q2cbj1_9rhob like domain"/>
    <property type="match status" value="1"/>
</dbReference>
<keyword evidence="1" id="KW-0847">Vitamin C</keyword>
<gene>
    <name evidence="3" type="ORF">NYPRO_LOCUS20608</name>
</gene>
<dbReference type="GO" id="GO:0031545">
    <property type="term" value="F:peptidyl-proline 4-dioxygenase activity"/>
    <property type="evidence" value="ECO:0007669"/>
    <property type="project" value="TreeGrafter"/>
</dbReference>
<dbReference type="GO" id="GO:0008198">
    <property type="term" value="F:ferrous iron binding"/>
    <property type="evidence" value="ECO:0007669"/>
    <property type="project" value="TreeGrafter"/>
</dbReference>
<dbReference type="Proteomes" id="UP000645828">
    <property type="component" value="Unassembled WGS sequence"/>
</dbReference>